<evidence type="ECO:0000313" key="4">
    <source>
        <dbReference type="EMBL" id="GAA4684794.1"/>
    </source>
</evidence>
<dbReference type="Gene3D" id="3.40.50.720">
    <property type="entry name" value="NAD(P)-binding Rossmann-like Domain"/>
    <property type="match status" value="1"/>
</dbReference>
<organism evidence="4 5">
    <name type="scientific">Frondihabitans cladoniiphilus</name>
    <dbReference type="NCBI Taxonomy" id="715785"/>
    <lineage>
        <taxon>Bacteria</taxon>
        <taxon>Bacillati</taxon>
        <taxon>Actinomycetota</taxon>
        <taxon>Actinomycetes</taxon>
        <taxon>Micrococcales</taxon>
        <taxon>Microbacteriaceae</taxon>
        <taxon>Frondihabitans</taxon>
    </lineage>
</organism>
<comment type="caution">
    <text evidence="4">The sequence shown here is derived from an EMBL/GenBank/DDBJ whole genome shotgun (WGS) entry which is preliminary data.</text>
</comment>
<dbReference type="PANTHER" id="PTHR48107">
    <property type="entry name" value="NADPH-DEPENDENT ALDEHYDE REDUCTASE-LIKE PROTEIN, CHLOROPLASTIC-RELATED"/>
    <property type="match status" value="1"/>
</dbReference>
<feature type="domain" description="Ketoreductase" evidence="3">
    <location>
        <begin position="6"/>
        <end position="189"/>
    </location>
</feature>
<dbReference type="PRINTS" id="PR00080">
    <property type="entry name" value="SDRFAMILY"/>
</dbReference>
<evidence type="ECO:0000259" key="3">
    <source>
        <dbReference type="SMART" id="SM00822"/>
    </source>
</evidence>
<dbReference type="InterPro" id="IPR002347">
    <property type="entry name" value="SDR_fam"/>
</dbReference>
<name>A0ABP8WAF2_9MICO</name>
<dbReference type="PRINTS" id="PR00081">
    <property type="entry name" value="GDHRDH"/>
</dbReference>
<dbReference type="SMART" id="SM00822">
    <property type="entry name" value="PKS_KR"/>
    <property type="match status" value="1"/>
</dbReference>
<dbReference type="PANTHER" id="PTHR48107:SF7">
    <property type="entry name" value="RE15974P"/>
    <property type="match status" value="1"/>
</dbReference>
<accession>A0ABP8WAF2</accession>
<dbReference type="SUPFAM" id="SSF51735">
    <property type="entry name" value="NAD(P)-binding Rossmann-fold domains"/>
    <property type="match status" value="1"/>
</dbReference>
<protein>
    <submittedName>
        <fullName evidence="4">SDR family oxidoreductase</fullName>
    </submittedName>
</protein>
<keyword evidence="5" id="KW-1185">Reference proteome</keyword>
<reference evidence="5" key="1">
    <citation type="journal article" date="2019" name="Int. J. Syst. Evol. Microbiol.">
        <title>The Global Catalogue of Microorganisms (GCM) 10K type strain sequencing project: providing services to taxonomists for standard genome sequencing and annotation.</title>
        <authorList>
            <consortium name="The Broad Institute Genomics Platform"/>
            <consortium name="The Broad Institute Genome Sequencing Center for Infectious Disease"/>
            <person name="Wu L."/>
            <person name="Ma J."/>
        </authorList>
    </citation>
    <scope>NUCLEOTIDE SEQUENCE [LARGE SCALE GENOMIC DNA]</scope>
    <source>
        <strain evidence="5">JCM 18956</strain>
    </source>
</reference>
<evidence type="ECO:0000256" key="2">
    <source>
        <dbReference type="ARBA" id="ARBA00023002"/>
    </source>
</evidence>
<dbReference type="EMBL" id="BAABLM010000010">
    <property type="protein sequence ID" value="GAA4684794.1"/>
    <property type="molecule type" value="Genomic_DNA"/>
</dbReference>
<gene>
    <name evidence="4" type="ORF">GCM10025780_33730</name>
</gene>
<dbReference type="Proteomes" id="UP001501295">
    <property type="component" value="Unassembled WGS sequence"/>
</dbReference>
<dbReference type="Pfam" id="PF13561">
    <property type="entry name" value="adh_short_C2"/>
    <property type="match status" value="1"/>
</dbReference>
<evidence type="ECO:0000256" key="1">
    <source>
        <dbReference type="ARBA" id="ARBA00006484"/>
    </source>
</evidence>
<sequence length="248" mass="24923">MQNETTAAIVTGGSRGIGQAIAIALGGEGFGVAVAYSGSVTGAADTVDRIVTAGGRAIAVQADVADAEAVERLFTAAEEAFGTIQVVAHAAGTSSLTTLSELDLGELDAVLRTNVRGTLVVDQQAARRVGPGGAIVNIASSATRMQAAGNIAYIASKGAVEAITLAFARELAGRDITVNAVSPGPILTDMLGSYLAGPGGETVRGDLESRSPLGRIGEPRDIAEIVTFLTTAGRWINGQVIHANGGIA</sequence>
<dbReference type="InterPro" id="IPR036291">
    <property type="entry name" value="NAD(P)-bd_dom_sf"/>
</dbReference>
<comment type="similarity">
    <text evidence="1">Belongs to the short-chain dehydrogenases/reductases (SDR) family.</text>
</comment>
<dbReference type="RefSeq" id="WP_345377097.1">
    <property type="nucleotide sequence ID" value="NZ_BAABLM010000010.1"/>
</dbReference>
<keyword evidence="2" id="KW-0560">Oxidoreductase</keyword>
<dbReference type="InterPro" id="IPR057326">
    <property type="entry name" value="KR_dom"/>
</dbReference>
<evidence type="ECO:0000313" key="5">
    <source>
        <dbReference type="Proteomes" id="UP001501295"/>
    </source>
</evidence>
<proteinExistence type="inferred from homology"/>